<dbReference type="PANTHER" id="PTHR30437">
    <property type="entry name" value="TRANSCRIPTION ELONGATION FACTOR GREA"/>
    <property type="match status" value="1"/>
</dbReference>
<evidence type="ECO:0000256" key="7">
    <source>
        <dbReference type="HAMAP-Rule" id="MF_00105"/>
    </source>
</evidence>
<evidence type="ECO:0000313" key="10">
    <source>
        <dbReference type="EMBL" id="AMV62881.1"/>
    </source>
</evidence>
<dbReference type="GO" id="GO:0032784">
    <property type="term" value="P:regulation of DNA-templated transcription elongation"/>
    <property type="evidence" value="ECO:0007669"/>
    <property type="project" value="UniProtKB-UniRule"/>
</dbReference>
<dbReference type="GO" id="GO:0006354">
    <property type="term" value="P:DNA-templated transcription elongation"/>
    <property type="evidence" value="ECO:0007669"/>
    <property type="project" value="TreeGrafter"/>
</dbReference>
<dbReference type="InterPro" id="IPR018151">
    <property type="entry name" value="TF_GreA/GreB_CS"/>
</dbReference>
<keyword evidence="10" id="KW-0251">Elongation factor</keyword>
<name>A0AAC9B2G6_9LACO</name>
<dbReference type="NCBIfam" id="NF001263">
    <property type="entry name" value="PRK00226.1-4"/>
    <property type="match status" value="1"/>
</dbReference>
<dbReference type="InterPro" id="IPR001437">
    <property type="entry name" value="Tscrpt_elong_fac_GreA/B_C"/>
</dbReference>
<evidence type="ECO:0000256" key="4">
    <source>
        <dbReference type="ARBA" id="ARBA00023125"/>
    </source>
</evidence>
<keyword evidence="7" id="KW-0175">Coiled coil</keyword>
<dbReference type="PROSITE" id="PS00830">
    <property type="entry name" value="GREAB_2"/>
    <property type="match status" value="1"/>
</dbReference>
<evidence type="ECO:0000256" key="2">
    <source>
        <dbReference type="ARBA" id="ARBA00013729"/>
    </source>
</evidence>
<dbReference type="GeneID" id="57276576"/>
<dbReference type="Pfam" id="PF03449">
    <property type="entry name" value="GreA_GreB_N"/>
    <property type="match status" value="1"/>
</dbReference>
<evidence type="ECO:0000256" key="5">
    <source>
        <dbReference type="ARBA" id="ARBA00023163"/>
    </source>
</evidence>
<gene>
    <name evidence="7" type="primary">greA</name>
    <name evidence="10" type="ORF">ADU70_1397</name>
    <name evidence="11" type="ORF">ADU72_1302</name>
</gene>
<reference evidence="12 13" key="1">
    <citation type="journal article" date="2016" name="PLoS ONE">
        <title>The Identification of Novel Diagnostic Marker Genes for the Detection of Beer Spoiling Pediococcus damnosus Strains Using the BlAst Diagnostic Gene findEr.</title>
        <authorList>
            <person name="Behr J."/>
            <person name="Geissler A.J."/>
            <person name="Schmid J."/>
            <person name="Zehe A."/>
            <person name="Vogel R.F."/>
        </authorList>
    </citation>
    <scope>NUCLEOTIDE SEQUENCE [LARGE SCALE GENOMIC DNA]</scope>
    <source>
        <strain evidence="10 13">TMW 2.1533</strain>
        <strain evidence="11 12">TMW 2.1535</strain>
    </source>
</reference>
<keyword evidence="10" id="KW-0648">Protein biosynthesis</keyword>
<dbReference type="GO" id="GO:0070063">
    <property type="term" value="F:RNA polymerase binding"/>
    <property type="evidence" value="ECO:0007669"/>
    <property type="project" value="InterPro"/>
</dbReference>
<dbReference type="InterPro" id="IPR036953">
    <property type="entry name" value="GreA/GreB_C_sf"/>
</dbReference>
<evidence type="ECO:0000259" key="9">
    <source>
        <dbReference type="Pfam" id="PF03449"/>
    </source>
</evidence>
<proteinExistence type="inferred from homology"/>
<dbReference type="SUPFAM" id="SSF54534">
    <property type="entry name" value="FKBP-like"/>
    <property type="match status" value="1"/>
</dbReference>
<dbReference type="Pfam" id="PF01272">
    <property type="entry name" value="GreA_GreB"/>
    <property type="match status" value="1"/>
</dbReference>
<dbReference type="GO" id="GO:0003746">
    <property type="term" value="F:translation elongation factor activity"/>
    <property type="evidence" value="ECO:0007669"/>
    <property type="project" value="UniProtKB-KW"/>
</dbReference>
<evidence type="ECO:0000259" key="8">
    <source>
        <dbReference type="Pfam" id="PF01272"/>
    </source>
</evidence>
<dbReference type="EMBL" id="CP012288">
    <property type="protein sequence ID" value="AMV67235.1"/>
    <property type="molecule type" value="Genomic_DNA"/>
</dbReference>
<dbReference type="InterPro" id="IPR023459">
    <property type="entry name" value="Tscrpt_elong_fac_GreA/B_fam"/>
</dbReference>
<dbReference type="AlphaFoldDB" id="A0AAC9B2G6"/>
<keyword evidence="12" id="KW-1185">Reference proteome</keyword>
<sequence>MSEPYFNKITATGYHEIEKEIEELKAKRPALTKRLAAAAALGDRSENAEYTFSKRDLRQLESRLHFLNKQLQYSKIVQPTNNQIVEIGKKVTIEFVDDHDQMDYQLVGKQEADIKTNKISLVSPLGSALLNKTVGDIVTIHAPEETYQVKILSVNL</sequence>
<feature type="coiled-coil region" evidence="7">
    <location>
        <begin position="14"/>
        <end position="70"/>
    </location>
</feature>
<evidence type="ECO:0000313" key="12">
    <source>
        <dbReference type="Proteomes" id="UP000076244"/>
    </source>
</evidence>
<evidence type="ECO:0000256" key="6">
    <source>
        <dbReference type="ARBA" id="ARBA00030776"/>
    </source>
</evidence>
<dbReference type="Proteomes" id="UP000076405">
    <property type="component" value="Chromosome"/>
</dbReference>
<dbReference type="PIRSF" id="PIRSF006092">
    <property type="entry name" value="GreA_GreB"/>
    <property type="match status" value="1"/>
</dbReference>
<keyword evidence="5 7" id="KW-0804">Transcription</keyword>
<protein>
    <recommendedName>
        <fullName evidence="2 7">Transcription elongation factor GreA</fullName>
    </recommendedName>
    <alternativeName>
        <fullName evidence="6 7">Transcript cleavage factor GreA</fullName>
    </alternativeName>
</protein>
<dbReference type="EMBL" id="CP012275">
    <property type="protein sequence ID" value="AMV62881.1"/>
    <property type="molecule type" value="Genomic_DNA"/>
</dbReference>
<dbReference type="RefSeq" id="WP_226996022.1">
    <property type="nucleotide sequence ID" value="NZ_BAAAXI010000160.1"/>
</dbReference>
<dbReference type="Gene3D" id="1.10.287.180">
    <property type="entry name" value="Transcription elongation factor, GreA/GreB, N-terminal domain"/>
    <property type="match status" value="1"/>
</dbReference>
<dbReference type="HAMAP" id="MF_00105">
    <property type="entry name" value="GreA_GreB"/>
    <property type="match status" value="1"/>
</dbReference>
<comment type="function">
    <text evidence="7">Necessary for efficient RNA polymerase transcription elongation past template-encoded arresting sites. The arresting sites in DNA have the property of trapping a certain fraction of elongating RNA polymerases that pass through, resulting in locked ternary complexes. Cleavage of the nascent transcript by cleavage factors such as GreA or GreB allows the resumption of elongation from the new 3'terminus. GreA releases sequences of 2 to 3 nucleotides.</text>
</comment>
<dbReference type="InterPro" id="IPR022691">
    <property type="entry name" value="Tscrpt_elong_fac_GreA/B_N"/>
</dbReference>
<dbReference type="PROSITE" id="PS00829">
    <property type="entry name" value="GREAB_1"/>
    <property type="match status" value="1"/>
</dbReference>
<keyword evidence="4 7" id="KW-0238">DNA-binding</keyword>
<dbReference type="GO" id="GO:0003677">
    <property type="term" value="F:DNA binding"/>
    <property type="evidence" value="ECO:0007669"/>
    <property type="project" value="UniProtKB-UniRule"/>
</dbReference>
<accession>A0AAC9B2G6</accession>
<evidence type="ECO:0000256" key="3">
    <source>
        <dbReference type="ARBA" id="ARBA00023015"/>
    </source>
</evidence>
<keyword evidence="3 7" id="KW-0805">Transcription regulation</keyword>
<feature type="domain" description="Transcription elongation factor GreA/GreB C-terminal" evidence="8">
    <location>
        <begin position="82"/>
        <end position="155"/>
    </location>
</feature>
<dbReference type="FunFam" id="3.10.50.30:FF:000001">
    <property type="entry name" value="Transcription elongation factor GreA"/>
    <property type="match status" value="1"/>
</dbReference>
<feature type="domain" description="Transcription elongation factor GreA/GreB N-terminal" evidence="9">
    <location>
        <begin position="8"/>
        <end position="76"/>
    </location>
</feature>
<evidence type="ECO:0000256" key="1">
    <source>
        <dbReference type="ARBA" id="ARBA00008213"/>
    </source>
</evidence>
<dbReference type="InterPro" id="IPR028624">
    <property type="entry name" value="Tscrpt_elong_fac_GreA/B"/>
</dbReference>
<dbReference type="SUPFAM" id="SSF46557">
    <property type="entry name" value="GreA transcript cleavage protein, N-terminal domain"/>
    <property type="match status" value="1"/>
</dbReference>
<organism evidence="10 13">
    <name type="scientific">Pediococcus damnosus</name>
    <dbReference type="NCBI Taxonomy" id="51663"/>
    <lineage>
        <taxon>Bacteria</taxon>
        <taxon>Bacillati</taxon>
        <taxon>Bacillota</taxon>
        <taxon>Bacilli</taxon>
        <taxon>Lactobacillales</taxon>
        <taxon>Lactobacillaceae</taxon>
        <taxon>Pediococcus</taxon>
    </lineage>
</organism>
<evidence type="ECO:0000313" key="13">
    <source>
        <dbReference type="Proteomes" id="UP000076405"/>
    </source>
</evidence>
<evidence type="ECO:0000313" key="11">
    <source>
        <dbReference type="EMBL" id="AMV67235.1"/>
    </source>
</evidence>
<dbReference type="KEGG" id="pdm:ADU72_1302"/>
<dbReference type="Gene3D" id="3.10.50.30">
    <property type="entry name" value="Transcription elongation factor, GreA/GreB, C-terminal domain"/>
    <property type="match status" value="1"/>
</dbReference>
<dbReference type="FunFam" id="1.10.287.180:FF:000001">
    <property type="entry name" value="Transcription elongation factor GreA"/>
    <property type="match status" value="1"/>
</dbReference>
<dbReference type="Proteomes" id="UP000076244">
    <property type="component" value="Chromosome"/>
</dbReference>
<dbReference type="InterPro" id="IPR036805">
    <property type="entry name" value="Tscrpt_elong_fac_GreA/B_N_sf"/>
</dbReference>
<comment type="similarity">
    <text evidence="1 7">Belongs to the GreA/GreB family.</text>
</comment>
<dbReference type="PANTHER" id="PTHR30437:SF6">
    <property type="entry name" value="TRANSCRIPTION ELONGATION FACTOR GREB"/>
    <property type="match status" value="1"/>
</dbReference>